<feature type="region of interest" description="Disordered" evidence="1">
    <location>
        <begin position="82"/>
        <end position="189"/>
    </location>
</feature>
<organism evidence="2 3">
    <name type="scientific">Pipistrellus nathusii</name>
    <name type="common">Nathusius' pipistrelle</name>
    <dbReference type="NCBI Taxonomy" id="59473"/>
    <lineage>
        <taxon>Eukaryota</taxon>
        <taxon>Metazoa</taxon>
        <taxon>Chordata</taxon>
        <taxon>Craniata</taxon>
        <taxon>Vertebrata</taxon>
        <taxon>Euteleostomi</taxon>
        <taxon>Mammalia</taxon>
        <taxon>Eutheria</taxon>
        <taxon>Laurasiatheria</taxon>
        <taxon>Chiroptera</taxon>
        <taxon>Yangochiroptera</taxon>
        <taxon>Vespertilionidae</taxon>
        <taxon>Pipistrellus</taxon>
    </lineage>
</organism>
<evidence type="ECO:0000256" key="1">
    <source>
        <dbReference type="SAM" id="MobiDB-lite"/>
    </source>
</evidence>
<accession>A0ABP0ACD5</accession>
<dbReference type="Proteomes" id="UP001314169">
    <property type="component" value="Chromosome 7"/>
</dbReference>
<reference evidence="2" key="1">
    <citation type="submission" date="2023-12" db="EMBL/GenBank/DDBJ databases">
        <authorList>
            <person name="Brown T."/>
        </authorList>
    </citation>
    <scope>NUCLEOTIDE SEQUENCE</scope>
</reference>
<keyword evidence="3" id="KW-1185">Reference proteome</keyword>
<proteinExistence type="predicted"/>
<protein>
    <submittedName>
        <fullName evidence="2">Uncharacterized protein</fullName>
    </submittedName>
</protein>
<evidence type="ECO:0000313" key="2">
    <source>
        <dbReference type="EMBL" id="CAK6447383.1"/>
    </source>
</evidence>
<evidence type="ECO:0000313" key="3">
    <source>
        <dbReference type="Proteomes" id="UP001314169"/>
    </source>
</evidence>
<sequence length="189" mass="19921">MTITLQDKYYTGVVGQGCSFCLGTSLTLTFRPCLGCSVWRAWAFRRTCNPLRSRTSSLWNQKAHPPHRRLSQLSPKDVLLLGLPVSPPGQEPGHQPAGGQRTARRSTALTSDGASRLMGLTGKVTKLAGGNAHGRGAEGRGERKSTCGSPSACLGPLPAAAHPHSISTPSHARDPLWSGPVGCETTSQG</sequence>
<feature type="compositionally biased region" description="Basic and acidic residues" evidence="1">
    <location>
        <begin position="135"/>
        <end position="145"/>
    </location>
</feature>
<gene>
    <name evidence="2" type="ORF">MPIPNATIZW_LOCUS15689</name>
</gene>
<name>A0ABP0ACD5_PIPNA</name>
<dbReference type="EMBL" id="OY882864">
    <property type="protein sequence ID" value="CAK6447383.1"/>
    <property type="molecule type" value="Genomic_DNA"/>
</dbReference>